<reference evidence="2" key="1">
    <citation type="journal article" date="2022" name="Int. J. Mol. Sci.">
        <title>Draft Genome of Tanacetum Coccineum: Genomic Comparison of Closely Related Tanacetum-Family Plants.</title>
        <authorList>
            <person name="Yamashiro T."/>
            <person name="Shiraishi A."/>
            <person name="Nakayama K."/>
            <person name="Satake H."/>
        </authorList>
    </citation>
    <scope>NUCLEOTIDE SEQUENCE</scope>
</reference>
<feature type="region of interest" description="Disordered" evidence="1">
    <location>
        <begin position="1"/>
        <end position="20"/>
    </location>
</feature>
<proteinExistence type="predicted"/>
<evidence type="ECO:0000256" key="1">
    <source>
        <dbReference type="SAM" id="MobiDB-lite"/>
    </source>
</evidence>
<protein>
    <submittedName>
        <fullName evidence="2">Uncharacterized protein</fullName>
    </submittedName>
</protein>
<keyword evidence="3" id="KW-1185">Reference proteome</keyword>
<evidence type="ECO:0000313" key="3">
    <source>
        <dbReference type="Proteomes" id="UP001151760"/>
    </source>
</evidence>
<evidence type="ECO:0000313" key="2">
    <source>
        <dbReference type="EMBL" id="GJS80164.1"/>
    </source>
</evidence>
<sequence>MPCSKWAKQGGGEAHNNGRDQHKVGELESLKSQIRTIVICVGDLCFCAKAKKDENDALQPLEGELENTVERTSSNAWKVNYNRGLSKFVRAFLMCGNRHISANSTSLSYTIAKSHYPHSFLETACANSMH</sequence>
<reference evidence="2" key="2">
    <citation type="submission" date="2022-01" db="EMBL/GenBank/DDBJ databases">
        <authorList>
            <person name="Yamashiro T."/>
            <person name="Shiraishi A."/>
            <person name="Satake H."/>
            <person name="Nakayama K."/>
        </authorList>
    </citation>
    <scope>NUCLEOTIDE SEQUENCE</scope>
</reference>
<organism evidence="2 3">
    <name type="scientific">Tanacetum coccineum</name>
    <dbReference type="NCBI Taxonomy" id="301880"/>
    <lineage>
        <taxon>Eukaryota</taxon>
        <taxon>Viridiplantae</taxon>
        <taxon>Streptophyta</taxon>
        <taxon>Embryophyta</taxon>
        <taxon>Tracheophyta</taxon>
        <taxon>Spermatophyta</taxon>
        <taxon>Magnoliopsida</taxon>
        <taxon>eudicotyledons</taxon>
        <taxon>Gunneridae</taxon>
        <taxon>Pentapetalae</taxon>
        <taxon>asterids</taxon>
        <taxon>campanulids</taxon>
        <taxon>Asterales</taxon>
        <taxon>Asteraceae</taxon>
        <taxon>Asteroideae</taxon>
        <taxon>Anthemideae</taxon>
        <taxon>Anthemidinae</taxon>
        <taxon>Tanacetum</taxon>
    </lineage>
</organism>
<gene>
    <name evidence="2" type="ORF">Tco_0730045</name>
</gene>
<dbReference type="EMBL" id="BQNB010010651">
    <property type="protein sequence ID" value="GJS80164.1"/>
    <property type="molecule type" value="Genomic_DNA"/>
</dbReference>
<dbReference type="Proteomes" id="UP001151760">
    <property type="component" value="Unassembled WGS sequence"/>
</dbReference>
<comment type="caution">
    <text evidence="2">The sequence shown here is derived from an EMBL/GenBank/DDBJ whole genome shotgun (WGS) entry which is preliminary data.</text>
</comment>
<name>A0ABQ4YQL6_9ASTR</name>
<accession>A0ABQ4YQL6</accession>